<evidence type="ECO:0000313" key="3">
    <source>
        <dbReference type="Proteomes" id="UP000264820"/>
    </source>
</evidence>
<dbReference type="AlphaFoldDB" id="A0A3Q2XZR2"/>
<reference evidence="2" key="2">
    <citation type="submission" date="2025-09" db="UniProtKB">
        <authorList>
            <consortium name="Ensembl"/>
        </authorList>
    </citation>
    <scope>IDENTIFICATION</scope>
</reference>
<dbReference type="GO" id="GO:0060287">
    <property type="term" value="P:epithelial cilium movement involved in determination of left/right asymmetry"/>
    <property type="evidence" value="ECO:0007669"/>
    <property type="project" value="TreeGrafter"/>
</dbReference>
<dbReference type="Proteomes" id="UP000264820">
    <property type="component" value="Unplaced"/>
</dbReference>
<dbReference type="InterPro" id="IPR037386">
    <property type="entry name" value="CCDC40"/>
</dbReference>
<dbReference type="GO" id="GO:0035082">
    <property type="term" value="P:axoneme assembly"/>
    <property type="evidence" value="ECO:0007669"/>
    <property type="project" value="InterPro"/>
</dbReference>
<dbReference type="OMA" id="DFPDKKT"/>
<name>A0A3Q2XZR2_HIPCM</name>
<dbReference type="GO" id="GO:0005929">
    <property type="term" value="C:cilium"/>
    <property type="evidence" value="ECO:0007669"/>
    <property type="project" value="TreeGrafter"/>
</dbReference>
<keyword evidence="3" id="KW-1185">Reference proteome</keyword>
<dbReference type="STRING" id="109280.ENSHCOP00000010648"/>
<feature type="coiled-coil region" evidence="1">
    <location>
        <begin position="169"/>
        <end position="239"/>
    </location>
</feature>
<dbReference type="GO" id="GO:0001947">
    <property type="term" value="P:heart looping"/>
    <property type="evidence" value="ECO:0007669"/>
    <property type="project" value="TreeGrafter"/>
</dbReference>
<keyword evidence="1" id="KW-0175">Coiled coil</keyword>
<dbReference type="Ensembl" id="ENSHCOT00000026274.1">
    <property type="protein sequence ID" value="ENSHCOP00000010648.1"/>
    <property type="gene ID" value="ENSHCOG00000013300.1"/>
</dbReference>
<evidence type="ECO:0000256" key="1">
    <source>
        <dbReference type="SAM" id="Coils"/>
    </source>
</evidence>
<accession>A0A3Q2XZR2</accession>
<dbReference type="PANTHER" id="PTHR16275:SF8">
    <property type="entry name" value="COILED-COIL DOMAIN-CONTAINING PROTEIN 40"/>
    <property type="match status" value="1"/>
</dbReference>
<reference evidence="2" key="1">
    <citation type="submission" date="2025-08" db="UniProtKB">
        <authorList>
            <consortium name="Ensembl"/>
        </authorList>
    </citation>
    <scope>IDENTIFICATION</scope>
</reference>
<dbReference type="GO" id="GO:0005737">
    <property type="term" value="C:cytoplasm"/>
    <property type="evidence" value="ECO:0007669"/>
    <property type="project" value="TreeGrafter"/>
</dbReference>
<evidence type="ECO:0000313" key="2">
    <source>
        <dbReference type="Ensembl" id="ENSHCOP00000010648.1"/>
    </source>
</evidence>
<dbReference type="GO" id="GO:0005576">
    <property type="term" value="C:extracellular region"/>
    <property type="evidence" value="ECO:0007669"/>
    <property type="project" value="GOC"/>
</dbReference>
<organism evidence="2 3">
    <name type="scientific">Hippocampus comes</name>
    <name type="common">Tiger tail seahorse</name>
    <dbReference type="NCBI Taxonomy" id="109280"/>
    <lineage>
        <taxon>Eukaryota</taxon>
        <taxon>Metazoa</taxon>
        <taxon>Chordata</taxon>
        <taxon>Craniata</taxon>
        <taxon>Vertebrata</taxon>
        <taxon>Euteleostomi</taxon>
        <taxon>Actinopterygii</taxon>
        <taxon>Neopterygii</taxon>
        <taxon>Teleostei</taxon>
        <taxon>Neoteleostei</taxon>
        <taxon>Acanthomorphata</taxon>
        <taxon>Syngnathiaria</taxon>
        <taxon>Syngnathiformes</taxon>
        <taxon>Syngnathoidei</taxon>
        <taxon>Syngnathidae</taxon>
        <taxon>Hippocampus</taxon>
    </lineage>
</organism>
<feature type="coiled-coil region" evidence="1">
    <location>
        <begin position="310"/>
        <end position="337"/>
    </location>
</feature>
<dbReference type="PANTHER" id="PTHR16275">
    <property type="entry name" value="COILED-COIL DOMAIN-CONTAINING PROTEIN 40"/>
    <property type="match status" value="1"/>
</dbReference>
<protein>
    <submittedName>
        <fullName evidence="2">Uncharacterized protein</fullName>
    </submittedName>
</protein>
<proteinExistence type="predicted"/>
<dbReference type="GeneTree" id="ENSGT00440000035688"/>
<sequence length="448" mass="51708">MLTRKIEVMAAKVESKVIDEKLENLARSQKELDEEITKYNKVVASNQAESSSIDALITQKQTAIANYNKKKDLIAARTGHEDFSPLQIKVAAIKTQTEELAEKIKNDQQLWLRLQGTLVGLTLEIQAYNKEYNKLQAKYTVTCHLEVVHREENEVEKSNKMLQRDLLKLNTLVSKNTQLRDALEQENAAIETDFLHKLKEAERESIEMECKLEKTRGEKEKLLRSLVEAERQIMLWEKKTQLMKETRLVVEEGHGDIQITKDDIHRMEVRELVLLKNVCEITEGDTLLLFFVCIHYLLCNNLTMYVFKMVKEWDQELKELQESRLNLSNIVAHQKQQLLNLSGTSRDLETDLEKIQDAKNRDQAYLMEFQSKAKKLQEVTDGKYRPSSSTSQSVEAATQNLNERLLAVCTIIHRVCEEFPVHREALCALLLPLEAGTHSLQEQEATCE</sequence>